<dbReference type="InterPro" id="IPR003149">
    <property type="entry name" value="Fe_hydrogenase_ssu"/>
</dbReference>
<dbReference type="SMART" id="SM00902">
    <property type="entry name" value="Fe_hyd_SSU"/>
    <property type="match status" value="1"/>
</dbReference>
<dbReference type="InterPro" id="IPR036010">
    <property type="entry name" value="2Fe-2S_ferredoxin-like_sf"/>
</dbReference>
<dbReference type="GO" id="GO:0008901">
    <property type="term" value="F:ferredoxin hydrogenase activity"/>
    <property type="evidence" value="ECO:0007669"/>
    <property type="project" value="InterPro"/>
</dbReference>
<feature type="domain" description="4Fe-4S ferredoxin-type" evidence="8">
    <location>
        <begin position="140"/>
        <end position="170"/>
    </location>
</feature>
<keyword evidence="4" id="KW-0677">Repeat</keyword>
<accession>A0A9D1WQ34</accession>
<dbReference type="PROSITE" id="PS00641">
    <property type="entry name" value="COMPLEX1_75K_1"/>
    <property type="match status" value="1"/>
</dbReference>
<dbReference type="Gene3D" id="3.10.20.740">
    <property type="match status" value="1"/>
</dbReference>
<sequence>MEMVNIKMNGMPLSVPKDSTILEAARYAGIEIPTLCYLKDINAIGACRICVVEVKGAKTLVTACVYPVNEGMEVFTNTKRVLDARKTTLELILSTHKRECLSCIRSDNCELQQLCHDFKVDDEHAYDGANPTYPVDDSAVHMVRDDNKCILCRRCVAACAKWQGIGVIGPNQRGFNTHIGCAFDQNLGEVACVSCGQCIVVCPTGAIYEKDQTAEVWEALNDPTKHVVVQTAPSIRATLGEAFGLPVGTNVTGKMVAALRRLGFEKVFDTDLAADMTIVEEAHELVERIQNGGVLPMITSCSPGWVKYCEHYHPDMIPNLSTCKSPQQMFGATLKTWYAQKMGWDKKDVFVVGIMPCTAKKFEVQRDDEDAAGVPDVDVSLTTRELARMIKRASINFNMLPDEEFDDPMGESTGAGVIFGATGGVMEAALRTAAEWVTGKPLENVEFTEVRGTQGIKEASYQLGDLTVNVAVASGLANAKVLLDQVKSGMKNYHFIEIMGCPGGCVNGGGQPVQPASVRNFVDLKSLRAKALYDADEAKPIRKSHENPSLNRIYEEYFGEYGSHLAHRILHTSYVERSQF</sequence>
<dbReference type="SUPFAM" id="SSF54292">
    <property type="entry name" value="2Fe-2S ferredoxin-like"/>
    <property type="match status" value="1"/>
</dbReference>
<proteinExistence type="predicted"/>
<dbReference type="Proteomes" id="UP000886800">
    <property type="component" value="Unassembled WGS sequence"/>
</dbReference>
<evidence type="ECO:0000313" key="11">
    <source>
        <dbReference type="Proteomes" id="UP000886800"/>
    </source>
</evidence>
<dbReference type="AlphaFoldDB" id="A0A9D1WQ34"/>
<gene>
    <name evidence="10" type="ORF">H9736_01010</name>
</gene>
<dbReference type="Gene3D" id="3.40.950.10">
    <property type="entry name" value="Fe-only Hydrogenase (Larger Subunit), Chain L, domain 3"/>
    <property type="match status" value="1"/>
</dbReference>
<dbReference type="InterPro" id="IPR019574">
    <property type="entry name" value="NADH_UbQ_OxRdtase_Gsu_4Fe4S-bd"/>
</dbReference>
<keyword evidence="5" id="KW-0408">Iron</keyword>
<name>A0A9D1WQ34_9FIRM</name>
<evidence type="ECO:0000256" key="4">
    <source>
        <dbReference type="ARBA" id="ARBA00022737"/>
    </source>
</evidence>
<dbReference type="EMBL" id="DXES01000022">
    <property type="protein sequence ID" value="HIX64807.1"/>
    <property type="molecule type" value="Genomic_DNA"/>
</dbReference>
<evidence type="ECO:0000313" key="10">
    <source>
        <dbReference type="EMBL" id="HIX64807.1"/>
    </source>
</evidence>
<dbReference type="Gene3D" id="3.40.50.1780">
    <property type="match status" value="1"/>
</dbReference>
<dbReference type="Pfam" id="PF10588">
    <property type="entry name" value="NADH-G_4Fe-4S_3"/>
    <property type="match status" value="1"/>
</dbReference>
<evidence type="ECO:0000259" key="7">
    <source>
        <dbReference type="PROSITE" id="PS51085"/>
    </source>
</evidence>
<dbReference type="Pfam" id="PF13510">
    <property type="entry name" value="Fer2_4"/>
    <property type="match status" value="1"/>
</dbReference>
<dbReference type="NCBIfam" id="NF040763">
    <property type="entry name" value="FeFe_hydrog_A6"/>
    <property type="match status" value="1"/>
</dbReference>
<keyword evidence="2" id="KW-0004">4Fe-4S</keyword>
<evidence type="ECO:0000256" key="5">
    <source>
        <dbReference type="ARBA" id="ARBA00023004"/>
    </source>
</evidence>
<comment type="caution">
    <text evidence="10">The sequence shown here is derived from an EMBL/GenBank/DDBJ whole genome shotgun (WGS) entry which is preliminary data.</text>
</comment>
<feature type="domain" description="4Fe-4S His(Cys)3-ligated-type" evidence="9">
    <location>
        <begin position="80"/>
        <end position="119"/>
    </location>
</feature>
<evidence type="ECO:0000259" key="9">
    <source>
        <dbReference type="PROSITE" id="PS51839"/>
    </source>
</evidence>
<dbReference type="PROSITE" id="PS00198">
    <property type="entry name" value="4FE4S_FER_1"/>
    <property type="match status" value="1"/>
</dbReference>
<dbReference type="InterPro" id="IPR000283">
    <property type="entry name" value="NADH_UbQ_OxRdtase_75kDa_su_CS"/>
</dbReference>
<comment type="cofactor">
    <cofactor evidence="1">
        <name>[4Fe-4S] cluster</name>
        <dbReference type="ChEBI" id="CHEBI:49883"/>
    </cofactor>
</comment>
<evidence type="ECO:0000256" key="6">
    <source>
        <dbReference type="ARBA" id="ARBA00023014"/>
    </source>
</evidence>
<dbReference type="Pfam" id="PF12838">
    <property type="entry name" value="Fer4_7"/>
    <property type="match status" value="1"/>
</dbReference>
<protein>
    <submittedName>
        <fullName evidence="10">[FeFe] hydrogenase, group A</fullName>
    </submittedName>
</protein>
<dbReference type="CDD" id="cd00207">
    <property type="entry name" value="fer2"/>
    <property type="match status" value="1"/>
</dbReference>
<dbReference type="InterPro" id="IPR049830">
    <property type="entry name" value="HndD"/>
</dbReference>
<dbReference type="GO" id="GO:0042773">
    <property type="term" value="P:ATP synthesis coupled electron transport"/>
    <property type="evidence" value="ECO:0007669"/>
    <property type="project" value="InterPro"/>
</dbReference>
<dbReference type="GO" id="GO:0051539">
    <property type="term" value="F:4 iron, 4 sulfur cluster binding"/>
    <property type="evidence" value="ECO:0007669"/>
    <property type="project" value="UniProtKB-KW"/>
</dbReference>
<organism evidence="10 11">
    <name type="scientific">Candidatus Anaerotruncus excrementipullorum</name>
    <dbReference type="NCBI Taxonomy" id="2838465"/>
    <lineage>
        <taxon>Bacteria</taxon>
        <taxon>Bacillati</taxon>
        <taxon>Bacillota</taxon>
        <taxon>Clostridia</taxon>
        <taxon>Eubacteriales</taxon>
        <taxon>Oscillospiraceae</taxon>
        <taxon>Anaerotruncus</taxon>
    </lineage>
</organism>
<dbReference type="FunFam" id="3.30.70.20:FF:000035">
    <property type="entry name" value="Iron hydrogenase 1"/>
    <property type="match status" value="1"/>
</dbReference>
<dbReference type="InterPro" id="IPR017900">
    <property type="entry name" value="4Fe4S_Fe_S_CS"/>
</dbReference>
<evidence type="ECO:0000256" key="2">
    <source>
        <dbReference type="ARBA" id="ARBA00022485"/>
    </source>
</evidence>
<evidence type="ECO:0000256" key="3">
    <source>
        <dbReference type="ARBA" id="ARBA00022723"/>
    </source>
</evidence>
<dbReference type="PANTHER" id="PTHR11615">
    <property type="entry name" value="NITRATE, FORMATE, IRON DEHYDROGENASE"/>
    <property type="match status" value="1"/>
</dbReference>
<feature type="domain" description="2Fe-2S ferredoxin-type" evidence="7">
    <location>
        <begin position="2"/>
        <end position="80"/>
    </location>
</feature>
<dbReference type="PROSITE" id="PS51085">
    <property type="entry name" value="2FE2S_FER_2"/>
    <property type="match status" value="1"/>
</dbReference>
<keyword evidence="6" id="KW-0411">Iron-sulfur</keyword>
<dbReference type="GO" id="GO:0008137">
    <property type="term" value="F:NADH dehydrogenase (ubiquinone) activity"/>
    <property type="evidence" value="ECO:0007669"/>
    <property type="project" value="InterPro"/>
</dbReference>
<reference evidence="10" key="1">
    <citation type="journal article" date="2021" name="PeerJ">
        <title>Extensive microbial diversity within the chicken gut microbiome revealed by metagenomics and culture.</title>
        <authorList>
            <person name="Gilroy R."/>
            <person name="Ravi A."/>
            <person name="Getino M."/>
            <person name="Pursley I."/>
            <person name="Horton D.L."/>
            <person name="Alikhan N.F."/>
            <person name="Baker D."/>
            <person name="Gharbi K."/>
            <person name="Hall N."/>
            <person name="Watson M."/>
            <person name="Adriaenssens E.M."/>
            <person name="Foster-Nyarko E."/>
            <person name="Jarju S."/>
            <person name="Secka A."/>
            <person name="Antonio M."/>
            <person name="Oren A."/>
            <person name="Chaudhuri R.R."/>
            <person name="La Ragione R."/>
            <person name="Hildebrand F."/>
            <person name="Pallen M.J."/>
        </authorList>
    </citation>
    <scope>NUCLEOTIDE SEQUENCE</scope>
    <source>
        <strain evidence="10">CHK188-5543</strain>
    </source>
</reference>
<dbReference type="Pfam" id="PF02256">
    <property type="entry name" value="Fe_hyd_SSU"/>
    <property type="match status" value="1"/>
</dbReference>
<dbReference type="Gene3D" id="4.10.260.20">
    <property type="entry name" value="Iron hydrogenase, small subunit"/>
    <property type="match status" value="1"/>
</dbReference>
<dbReference type="InterPro" id="IPR004108">
    <property type="entry name" value="Fe_hydrogenase_lsu_C"/>
</dbReference>
<feature type="domain" description="4Fe-4S ferredoxin-type" evidence="8">
    <location>
        <begin position="183"/>
        <end position="212"/>
    </location>
</feature>
<evidence type="ECO:0000259" key="8">
    <source>
        <dbReference type="PROSITE" id="PS51379"/>
    </source>
</evidence>
<dbReference type="SUPFAM" id="SSF54862">
    <property type="entry name" value="4Fe-4S ferredoxins"/>
    <property type="match status" value="1"/>
</dbReference>
<dbReference type="InterPro" id="IPR009016">
    <property type="entry name" value="Fe_hydrogenase"/>
</dbReference>
<dbReference type="InterPro" id="IPR013352">
    <property type="entry name" value="Fe_hydrogenase_subset"/>
</dbReference>
<dbReference type="SUPFAM" id="SSF53920">
    <property type="entry name" value="Fe-only hydrogenase"/>
    <property type="match status" value="1"/>
</dbReference>
<evidence type="ECO:0000256" key="1">
    <source>
        <dbReference type="ARBA" id="ARBA00001966"/>
    </source>
</evidence>
<reference evidence="10" key="2">
    <citation type="submission" date="2021-04" db="EMBL/GenBank/DDBJ databases">
        <authorList>
            <person name="Gilroy R."/>
        </authorList>
    </citation>
    <scope>NUCLEOTIDE SEQUENCE</scope>
    <source>
        <strain evidence="10">CHK188-5543</strain>
    </source>
</reference>
<dbReference type="PROSITE" id="PS51379">
    <property type="entry name" value="4FE4S_FER_2"/>
    <property type="match status" value="2"/>
</dbReference>
<dbReference type="PROSITE" id="PS51839">
    <property type="entry name" value="4FE4S_HC3"/>
    <property type="match status" value="1"/>
</dbReference>
<dbReference type="GO" id="GO:0016020">
    <property type="term" value="C:membrane"/>
    <property type="evidence" value="ECO:0007669"/>
    <property type="project" value="InterPro"/>
</dbReference>
<dbReference type="Pfam" id="PF02906">
    <property type="entry name" value="Fe_hyd_lg_C"/>
    <property type="match status" value="1"/>
</dbReference>
<dbReference type="Gene3D" id="3.30.70.20">
    <property type="match status" value="1"/>
</dbReference>
<dbReference type="InterPro" id="IPR050340">
    <property type="entry name" value="Cytosolic_Fe-S_CAF"/>
</dbReference>
<dbReference type="InterPro" id="IPR036991">
    <property type="entry name" value="Fe_hydrogenase_ssu_sf"/>
</dbReference>
<dbReference type="InterPro" id="IPR001041">
    <property type="entry name" value="2Fe-2S_ferredoxin-type"/>
</dbReference>
<dbReference type="InterPro" id="IPR017896">
    <property type="entry name" value="4Fe4S_Fe-S-bd"/>
</dbReference>
<dbReference type="NCBIfam" id="TIGR02512">
    <property type="entry name" value="FeFe_hydrog_A"/>
    <property type="match status" value="1"/>
</dbReference>
<dbReference type="SMART" id="SM00929">
    <property type="entry name" value="NADH-G_4Fe-4S_3"/>
    <property type="match status" value="1"/>
</dbReference>
<dbReference type="GO" id="GO:0005506">
    <property type="term" value="F:iron ion binding"/>
    <property type="evidence" value="ECO:0007669"/>
    <property type="project" value="InterPro"/>
</dbReference>
<keyword evidence="3" id="KW-0479">Metal-binding</keyword>